<evidence type="ECO:0000259" key="8">
    <source>
        <dbReference type="Pfam" id="PF12704"/>
    </source>
</evidence>
<organism evidence="9 10">
    <name type="scientific">Sphingomonas alpina</name>
    <dbReference type="NCBI Taxonomy" id="653931"/>
    <lineage>
        <taxon>Bacteria</taxon>
        <taxon>Pseudomonadati</taxon>
        <taxon>Pseudomonadota</taxon>
        <taxon>Alphaproteobacteria</taxon>
        <taxon>Sphingomonadales</taxon>
        <taxon>Sphingomonadaceae</taxon>
        <taxon>Sphingomonas</taxon>
    </lineage>
</organism>
<comment type="subcellular location">
    <subcellularLocation>
        <location evidence="1">Cell membrane</location>
        <topology evidence="1">Multi-pass membrane protein</topology>
    </subcellularLocation>
</comment>
<evidence type="ECO:0000256" key="3">
    <source>
        <dbReference type="ARBA" id="ARBA00022692"/>
    </source>
</evidence>
<feature type="domain" description="ABC3 transporter permease C-terminal" evidence="7">
    <location>
        <begin position="722"/>
        <end position="829"/>
    </location>
</feature>
<keyword evidence="4 6" id="KW-1133">Transmembrane helix</keyword>
<feature type="transmembrane region" description="Helical" evidence="6">
    <location>
        <begin position="803"/>
        <end position="829"/>
    </location>
</feature>
<evidence type="ECO:0000256" key="4">
    <source>
        <dbReference type="ARBA" id="ARBA00022989"/>
    </source>
</evidence>
<dbReference type="AlphaFoldDB" id="A0A7H0LFP0"/>
<sequence length="840" mass="87299">MSDSGNDWRTAWRLARREIDLKFRGLRLLLACLFLGVGALAAIGSLTQAIDRELATRGAVILGGDVEFAISQRGADPAERAAMAAIGIVSETARMQATAVGGNEAKPLIVPVELKSVDAAYPLYGQLTLQGGRVVRAPGADMVWIAPALADRLGAKAGDTFKLGSARFTVGGIITDEPDRLGEGFTLGPVAIVSQAGMTRAGLIQPGSMYESKYRVKMRNGARAADAVSGFKAKFPVAGWEAKTRDRAAPGAARFVERMGQFLMLVALSALVIAGIGVGNGVSSYLAARRGGIAALKVLGATSGMIARVYVLQIGVVAAVGILAGLVVGVGAVPLIVALAGDVLPVAPSFSIEWLPLLLAAAYGMLIALAFTAPPLVAAGSVPAAGLLRGVFDERRAPLRRTLPWMTGAGAAIVALALGSAEQPWLTAGFLAAMAGVLLMLAGFGWVVRRGAAAVPRARRPLLRLAIAALHRPGARTGALVVALGLGLTLFVLLAAIRTSIDANIAQTVPKRAPALFALDVPRDREAEFRRIVTAIEPRAGIATVPALRGTITGYGTTRVADLKTIPDGAWALRGERGLTYAATLPEGSILTAGRWWPAHYAGPPLVSVDERLAQALALKIGDPIHYSLLGVERSARIASFRRINWDTLGFNYVMVFSPNAIADAPHNLAATIDLPAGRESAVMRALLTPFPSVSVIEVGAVLTQVRDLVTQMAAAITAATSVAVLAGIAVLVGAIAAAREVRTYDSVILRTLGATRAQVLASQAIEYAFLGAALALLALLLGLGGAWYVVVELFEFDWLPDYSAVAATLVAGVASVMALGLAGAWPILGVRPAQALREL</sequence>
<feature type="transmembrane region" description="Helical" evidence="6">
    <location>
        <begin position="309"/>
        <end position="337"/>
    </location>
</feature>
<keyword evidence="10" id="KW-1185">Reference proteome</keyword>
<dbReference type="Pfam" id="PF12704">
    <property type="entry name" value="MacB_PCD"/>
    <property type="match status" value="1"/>
</dbReference>
<reference evidence="9 10" key="1">
    <citation type="submission" date="2020-09" db="EMBL/GenBank/DDBJ databases">
        <title>Sphingomonas sp., a new species isolated from pork steak.</title>
        <authorList>
            <person name="Heidler von Heilborn D."/>
        </authorList>
    </citation>
    <scope>NUCLEOTIDE SEQUENCE [LARGE SCALE GENOMIC DNA]</scope>
    <source>
        <strain evidence="10">S8-3T</strain>
    </source>
</reference>
<feature type="transmembrane region" description="Helical" evidence="6">
    <location>
        <begin position="357"/>
        <end position="382"/>
    </location>
</feature>
<keyword evidence="5 6" id="KW-0472">Membrane</keyword>
<feature type="transmembrane region" description="Helical" evidence="6">
    <location>
        <begin position="26"/>
        <end position="46"/>
    </location>
</feature>
<dbReference type="Proteomes" id="UP000516148">
    <property type="component" value="Chromosome"/>
</dbReference>
<dbReference type="PANTHER" id="PTHR30287:SF1">
    <property type="entry name" value="INNER MEMBRANE PROTEIN"/>
    <property type="match status" value="1"/>
</dbReference>
<feature type="transmembrane region" description="Helical" evidence="6">
    <location>
        <begin position="768"/>
        <end position="791"/>
    </location>
</feature>
<dbReference type="KEGG" id="spap:H3Z74_17320"/>
<evidence type="ECO:0000256" key="5">
    <source>
        <dbReference type="ARBA" id="ARBA00023136"/>
    </source>
</evidence>
<feature type="transmembrane region" description="Helical" evidence="6">
    <location>
        <begin position="713"/>
        <end position="739"/>
    </location>
</feature>
<evidence type="ECO:0000259" key="7">
    <source>
        <dbReference type="Pfam" id="PF02687"/>
    </source>
</evidence>
<dbReference type="Pfam" id="PF02687">
    <property type="entry name" value="FtsX"/>
    <property type="match status" value="2"/>
</dbReference>
<evidence type="ECO:0000313" key="9">
    <source>
        <dbReference type="EMBL" id="QNQ08493.1"/>
    </source>
</evidence>
<evidence type="ECO:0000256" key="6">
    <source>
        <dbReference type="SAM" id="Phobius"/>
    </source>
</evidence>
<feature type="transmembrane region" description="Helical" evidence="6">
    <location>
        <begin position="262"/>
        <end position="288"/>
    </location>
</feature>
<dbReference type="EMBL" id="CP061038">
    <property type="protein sequence ID" value="QNQ08493.1"/>
    <property type="molecule type" value="Genomic_DNA"/>
</dbReference>
<dbReference type="InterPro" id="IPR038766">
    <property type="entry name" value="Membrane_comp_ABC_pdt"/>
</dbReference>
<feature type="domain" description="MacB-like periplasmic core" evidence="8">
    <location>
        <begin position="30"/>
        <end position="229"/>
    </location>
</feature>
<dbReference type="RefSeq" id="WP_187760821.1">
    <property type="nucleotide sequence ID" value="NZ_CP061038.1"/>
</dbReference>
<protein>
    <submittedName>
        <fullName evidence="9">FtsX-like permease family protein</fullName>
    </submittedName>
</protein>
<feature type="domain" description="ABC3 transporter permease C-terminal" evidence="7">
    <location>
        <begin position="265"/>
        <end position="377"/>
    </location>
</feature>
<feature type="transmembrane region" description="Helical" evidence="6">
    <location>
        <begin position="427"/>
        <end position="448"/>
    </location>
</feature>
<dbReference type="GO" id="GO:0005886">
    <property type="term" value="C:plasma membrane"/>
    <property type="evidence" value="ECO:0007669"/>
    <property type="project" value="UniProtKB-SubCell"/>
</dbReference>
<feature type="transmembrane region" description="Helical" evidence="6">
    <location>
        <begin position="479"/>
        <end position="497"/>
    </location>
</feature>
<evidence type="ECO:0000256" key="1">
    <source>
        <dbReference type="ARBA" id="ARBA00004651"/>
    </source>
</evidence>
<keyword evidence="3 6" id="KW-0812">Transmembrane</keyword>
<dbReference type="PANTHER" id="PTHR30287">
    <property type="entry name" value="MEMBRANE COMPONENT OF PREDICTED ABC SUPERFAMILY METABOLITE UPTAKE TRANSPORTER"/>
    <property type="match status" value="1"/>
</dbReference>
<evidence type="ECO:0000313" key="10">
    <source>
        <dbReference type="Proteomes" id="UP000516148"/>
    </source>
</evidence>
<dbReference type="InterPro" id="IPR003838">
    <property type="entry name" value="ABC3_permease_C"/>
</dbReference>
<evidence type="ECO:0000256" key="2">
    <source>
        <dbReference type="ARBA" id="ARBA00022475"/>
    </source>
</evidence>
<name>A0A7H0LFP0_9SPHN</name>
<gene>
    <name evidence="9" type="ORF">H3Z74_17320</name>
</gene>
<keyword evidence="2" id="KW-1003">Cell membrane</keyword>
<feature type="transmembrane region" description="Helical" evidence="6">
    <location>
        <begin position="403"/>
        <end position="421"/>
    </location>
</feature>
<proteinExistence type="predicted"/>
<accession>A0A7H0LFP0</accession>
<dbReference type="InterPro" id="IPR025857">
    <property type="entry name" value="MacB_PCD"/>
</dbReference>